<dbReference type="Proteomes" id="UP000694892">
    <property type="component" value="Chromosome 7L"/>
</dbReference>
<protein>
    <submittedName>
        <fullName evidence="1">Uncharacterized protein</fullName>
    </submittedName>
</protein>
<name>A0A974CGJ9_XENLA</name>
<dbReference type="EMBL" id="CM004478">
    <property type="protein sequence ID" value="OCT72985.1"/>
    <property type="molecule type" value="Genomic_DNA"/>
</dbReference>
<sequence>MCRTFHRCKQTFSHFGRSKKRHRFTNCRTTPNPPSLPTTRRLMGIRGQLYRDLGQICICYFCALRHTQIILYETVLYSNVCV</sequence>
<evidence type="ECO:0000313" key="2">
    <source>
        <dbReference type="Proteomes" id="UP000694892"/>
    </source>
</evidence>
<reference evidence="2" key="1">
    <citation type="journal article" date="2016" name="Nature">
        <title>Genome evolution in the allotetraploid frog Xenopus laevis.</title>
        <authorList>
            <person name="Session A.M."/>
            <person name="Uno Y."/>
            <person name="Kwon T."/>
            <person name="Chapman J.A."/>
            <person name="Toyoda A."/>
            <person name="Takahashi S."/>
            <person name="Fukui A."/>
            <person name="Hikosaka A."/>
            <person name="Suzuki A."/>
            <person name="Kondo M."/>
            <person name="van Heeringen S.J."/>
            <person name="Quigley I."/>
            <person name="Heinz S."/>
            <person name="Ogino H."/>
            <person name="Ochi H."/>
            <person name="Hellsten U."/>
            <person name="Lyons J.B."/>
            <person name="Simakov O."/>
            <person name="Putnam N."/>
            <person name="Stites J."/>
            <person name="Kuroki Y."/>
            <person name="Tanaka T."/>
            <person name="Michiue T."/>
            <person name="Watanabe M."/>
            <person name="Bogdanovic O."/>
            <person name="Lister R."/>
            <person name="Georgiou G."/>
            <person name="Paranjpe S.S."/>
            <person name="van Kruijsbergen I."/>
            <person name="Shu S."/>
            <person name="Carlson J."/>
            <person name="Kinoshita T."/>
            <person name="Ohta Y."/>
            <person name="Mawaribuchi S."/>
            <person name="Jenkins J."/>
            <person name="Grimwood J."/>
            <person name="Schmutz J."/>
            <person name="Mitros T."/>
            <person name="Mozaffari S.V."/>
            <person name="Suzuki Y."/>
            <person name="Haramoto Y."/>
            <person name="Yamamoto T.S."/>
            <person name="Takagi C."/>
            <person name="Heald R."/>
            <person name="Miller K."/>
            <person name="Haudenschild C."/>
            <person name="Kitzman J."/>
            <person name="Nakayama T."/>
            <person name="Izutsu Y."/>
            <person name="Robert J."/>
            <person name="Fortriede J."/>
            <person name="Burns K."/>
            <person name="Lotay V."/>
            <person name="Karimi K."/>
            <person name="Yasuoka Y."/>
            <person name="Dichmann D.S."/>
            <person name="Flajnik M.F."/>
            <person name="Houston D.W."/>
            <person name="Shendure J."/>
            <person name="DuPasquier L."/>
            <person name="Vize P.D."/>
            <person name="Zorn A.M."/>
            <person name="Ito M."/>
            <person name="Marcotte E.M."/>
            <person name="Wallingford J.B."/>
            <person name="Ito Y."/>
            <person name="Asashima M."/>
            <person name="Ueno N."/>
            <person name="Matsuda Y."/>
            <person name="Veenstra G.J."/>
            <person name="Fujiyama A."/>
            <person name="Harland R.M."/>
            <person name="Taira M."/>
            <person name="Rokhsar D.S."/>
        </authorList>
    </citation>
    <scope>NUCLEOTIDE SEQUENCE [LARGE SCALE GENOMIC DNA]</scope>
    <source>
        <strain evidence="2">J</strain>
    </source>
</reference>
<dbReference type="AlphaFoldDB" id="A0A974CGJ9"/>
<accession>A0A974CGJ9</accession>
<organism evidence="1 2">
    <name type="scientific">Xenopus laevis</name>
    <name type="common">African clawed frog</name>
    <dbReference type="NCBI Taxonomy" id="8355"/>
    <lineage>
        <taxon>Eukaryota</taxon>
        <taxon>Metazoa</taxon>
        <taxon>Chordata</taxon>
        <taxon>Craniata</taxon>
        <taxon>Vertebrata</taxon>
        <taxon>Euteleostomi</taxon>
        <taxon>Amphibia</taxon>
        <taxon>Batrachia</taxon>
        <taxon>Anura</taxon>
        <taxon>Pipoidea</taxon>
        <taxon>Pipidae</taxon>
        <taxon>Xenopodinae</taxon>
        <taxon>Xenopus</taxon>
        <taxon>Xenopus</taxon>
    </lineage>
</organism>
<gene>
    <name evidence="1" type="ORF">XELAEV_18035969mg</name>
</gene>
<evidence type="ECO:0000313" key="1">
    <source>
        <dbReference type="EMBL" id="OCT72985.1"/>
    </source>
</evidence>
<proteinExistence type="predicted"/>